<keyword evidence="9 21" id="KW-0812">Transmembrane</keyword>
<dbReference type="FunFam" id="2.60.120.200:FF:000086">
    <property type="entry name" value="L-type lectin-domain containing receptor kinase S.4"/>
    <property type="match status" value="1"/>
</dbReference>
<gene>
    <name evidence="24" type="ORF">CIPAW_04G127100</name>
</gene>
<dbReference type="InterPro" id="IPR050528">
    <property type="entry name" value="L-type_Lectin-RKs"/>
</dbReference>
<evidence type="ECO:0000256" key="16">
    <source>
        <dbReference type="ARBA" id="ARBA00023136"/>
    </source>
</evidence>
<keyword evidence="14" id="KW-0067">ATP-binding</keyword>
<dbReference type="PROSITE" id="PS00108">
    <property type="entry name" value="PROTEIN_KINASE_ST"/>
    <property type="match status" value="1"/>
</dbReference>
<dbReference type="CDD" id="cd14066">
    <property type="entry name" value="STKc_IRAK"/>
    <property type="match status" value="1"/>
</dbReference>
<evidence type="ECO:0000256" key="22">
    <source>
        <dbReference type="SAM" id="SignalP"/>
    </source>
</evidence>
<feature type="chain" id="PRO_5035762271" description="non-specific serine/threonine protein kinase" evidence="22">
    <location>
        <begin position="24"/>
        <end position="683"/>
    </location>
</feature>
<evidence type="ECO:0000256" key="20">
    <source>
        <dbReference type="ARBA" id="ARBA00048679"/>
    </source>
</evidence>
<keyword evidence="10 22" id="KW-0732">Signal</keyword>
<evidence type="ECO:0000256" key="12">
    <source>
        <dbReference type="ARBA" id="ARBA00022741"/>
    </source>
</evidence>
<evidence type="ECO:0000256" key="14">
    <source>
        <dbReference type="ARBA" id="ARBA00022840"/>
    </source>
</evidence>
<evidence type="ECO:0000256" key="17">
    <source>
        <dbReference type="ARBA" id="ARBA00023170"/>
    </source>
</evidence>
<comment type="catalytic activity">
    <reaction evidence="19">
        <text>L-threonyl-[protein] + ATP = O-phospho-L-threonyl-[protein] + ADP + H(+)</text>
        <dbReference type="Rhea" id="RHEA:46608"/>
        <dbReference type="Rhea" id="RHEA-COMP:11060"/>
        <dbReference type="Rhea" id="RHEA-COMP:11605"/>
        <dbReference type="ChEBI" id="CHEBI:15378"/>
        <dbReference type="ChEBI" id="CHEBI:30013"/>
        <dbReference type="ChEBI" id="CHEBI:30616"/>
        <dbReference type="ChEBI" id="CHEBI:61977"/>
        <dbReference type="ChEBI" id="CHEBI:456216"/>
        <dbReference type="EC" id="2.7.11.1"/>
    </reaction>
</comment>
<keyword evidence="17" id="KW-0675">Receptor</keyword>
<sequence>MASPTMPLLPAITLFILLGSTSANEFIFNTNFSSTNLLLFGTSTIQSSILAITDDTAFSIGRALYPSKIPTKSASSSAPLPFSTSFIFSIAQVANFIPGHGLAFLFAPSPDINGTISTQYLGLFNLTNDGSSSNHVFAIEFDVFKNQEFSDIDGNHVGVDVNTLTSLASYTAGFWTGQDGEVFEELNLISGENYQVWIDFVDSRVNVSMAVAGMGRPRKPLISEFVNLSSVLLDEMYVGFCASTGLWIESHKILAWSFSNSNFSIGDALVTTNLPLSVPPKSSVFRSKGFIVGVSVGGVFVVGCAILVYVILSRRKRMKDKETVGTEDWELEYWPHRIGYQDIYAATNGFSETNVIGFGGDGKIYKGVLQGVEVAVKRIPHESEHGMAEFVAEVSSLGRLKHRNLVGLRGWCKNEIGRLILVYDYMENGSLDKRIFECDESLMLSWKERMEVLKDVACGILYLHEGWEAKVLHRDIKASNVLLDKDMNARLGDFGLARIHHHGQLASTTRVVGTVGYMAPEVLRTGRASTQTDVFGFGILVLEVVCGRMPIEEAKPGLVDWVWRLMDRGELHLALDERLKSKGGYSIEEVERMLHLGLLCAYPDPSVRPPMRQVVKVLEGQNQGAEPDVEAMSMNLLDRVRASAMSSNFSQIIGGRNPAFDEIIKSFSWSAIHPDSDSIVAGR</sequence>
<keyword evidence="7" id="KW-0723">Serine/threonine-protein kinase</keyword>
<comment type="similarity">
    <text evidence="3">In the N-terminal section; belongs to the leguminous lectin family.</text>
</comment>
<dbReference type="Proteomes" id="UP000811609">
    <property type="component" value="Chromosome 4"/>
</dbReference>
<keyword evidence="25" id="KW-1185">Reference proteome</keyword>
<proteinExistence type="inferred from homology"/>
<dbReference type="GO" id="GO:0005886">
    <property type="term" value="C:plasma membrane"/>
    <property type="evidence" value="ECO:0007669"/>
    <property type="project" value="UniProtKB-SubCell"/>
</dbReference>
<name>A0A8T1QSL8_CARIL</name>
<evidence type="ECO:0000256" key="5">
    <source>
        <dbReference type="ARBA" id="ARBA00012513"/>
    </source>
</evidence>
<dbReference type="PANTHER" id="PTHR27007">
    <property type="match status" value="1"/>
</dbReference>
<evidence type="ECO:0000256" key="7">
    <source>
        <dbReference type="ARBA" id="ARBA00022527"/>
    </source>
</evidence>
<evidence type="ECO:0000256" key="8">
    <source>
        <dbReference type="ARBA" id="ARBA00022679"/>
    </source>
</evidence>
<comment type="catalytic activity">
    <reaction evidence="20">
        <text>L-seryl-[protein] + ATP = O-phospho-L-seryl-[protein] + ADP + H(+)</text>
        <dbReference type="Rhea" id="RHEA:17989"/>
        <dbReference type="Rhea" id="RHEA-COMP:9863"/>
        <dbReference type="Rhea" id="RHEA-COMP:11604"/>
        <dbReference type="ChEBI" id="CHEBI:15378"/>
        <dbReference type="ChEBI" id="CHEBI:29999"/>
        <dbReference type="ChEBI" id="CHEBI:30616"/>
        <dbReference type="ChEBI" id="CHEBI:83421"/>
        <dbReference type="ChEBI" id="CHEBI:456216"/>
        <dbReference type="EC" id="2.7.11.1"/>
    </reaction>
</comment>
<dbReference type="Pfam" id="PF00069">
    <property type="entry name" value="Pkinase"/>
    <property type="match status" value="1"/>
</dbReference>
<dbReference type="InterPro" id="IPR000719">
    <property type="entry name" value="Prot_kinase_dom"/>
</dbReference>
<dbReference type="InterPro" id="IPR001220">
    <property type="entry name" value="Legume_lectin_dom"/>
</dbReference>
<comment type="subcellular location">
    <subcellularLocation>
        <location evidence="1">Cell membrane</location>
    </subcellularLocation>
    <subcellularLocation>
        <location evidence="2">Membrane</location>
        <topology evidence="2">Single-pass type I membrane protein</topology>
    </subcellularLocation>
</comment>
<protein>
    <recommendedName>
        <fullName evidence="5">non-specific serine/threonine protein kinase</fullName>
        <ecNumber evidence="5">2.7.11.1</ecNumber>
    </recommendedName>
</protein>
<evidence type="ECO:0000256" key="19">
    <source>
        <dbReference type="ARBA" id="ARBA00047899"/>
    </source>
</evidence>
<evidence type="ECO:0000256" key="15">
    <source>
        <dbReference type="ARBA" id="ARBA00022989"/>
    </source>
</evidence>
<dbReference type="PROSITE" id="PS50011">
    <property type="entry name" value="PROTEIN_KINASE_DOM"/>
    <property type="match status" value="1"/>
</dbReference>
<feature type="transmembrane region" description="Helical" evidence="21">
    <location>
        <begin position="290"/>
        <end position="312"/>
    </location>
</feature>
<dbReference type="GO" id="GO:0002229">
    <property type="term" value="P:defense response to oomycetes"/>
    <property type="evidence" value="ECO:0007669"/>
    <property type="project" value="UniProtKB-ARBA"/>
</dbReference>
<dbReference type="CDD" id="cd06899">
    <property type="entry name" value="lectin_legume_LecRK_Arcelin_ConA"/>
    <property type="match status" value="1"/>
</dbReference>
<keyword evidence="12" id="KW-0547">Nucleotide-binding</keyword>
<evidence type="ECO:0000256" key="11">
    <source>
        <dbReference type="ARBA" id="ARBA00022734"/>
    </source>
</evidence>
<comment type="similarity">
    <text evidence="4">In the C-terminal section; belongs to the protein kinase superfamily. Ser/Thr protein kinase family.</text>
</comment>
<organism evidence="24 25">
    <name type="scientific">Carya illinoinensis</name>
    <name type="common">Pecan</name>
    <dbReference type="NCBI Taxonomy" id="32201"/>
    <lineage>
        <taxon>Eukaryota</taxon>
        <taxon>Viridiplantae</taxon>
        <taxon>Streptophyta</taxon>
        <taxon>Embryophyta</taxon>
        <taxon>Tracheophyta</taxon>
        <taxon>Spermatophyta</taxon>
        <taxon>Magnoliopsida</taxon>
        <taxon>eudicotyledons</taxon>
        <taxon>Gunneridae</taxon>
        <taxon>Pentapetalae</taxon>
        <taxon>rosids</taxon>
        <taxon>fabids</taxon>
        <taxon>Fagales</taxon>
        <taxon>Juglandaceae</taxon>
        <taxon>Carya</taxon>
    </lineage>
</organism>
<dbReference type="GO" id="GO:0030246">
    <property type="term" value="F:carbohydrate binding"/>
    <property type="evidence" value="ECO:0007669"/>
    <property type="project" value="UniProtKB-KW"/>
</dbReference>
<keyword evidence="15 21" id="KW-1133">Transmembrane helix</keyword>
<reference evidence="24" key="1">
    <citation type="submission" date="2020-12" db="EMBL/GenBank/DDBJ databases">
        <title>WGS assembly of Carya illinoinensis cv. Pawnee.</title>
        <authorList>
            <person name="Platts A."/>
            <person name="Shu S."/>
            <person name="Wright S."/>
            <person name="Barry K."/>
            <person name="Edger P."/>
            <person name="Pires J.C."/>
            <person name="Schmutz J."/>
        </authorList>
    </citation>
    <scope>NUCLEOTIDE SEQUENCE</scope>
    <source>
        <tissue evidence="24">Leaf</tissue>
    </source>
</reference>
<evidence type="ECO:0000256" key="2">
    <source>
        <dbReference type="ARBA" id="ARBA00004479"/>
    </source>
</evidence>
<keyword evidence="16 21" id="KW-0472">Membrane</keyword>
<dbReference type="AlphaFoldDB" id="A0A8T1QSL8"/>
<comment type="caution">
    <text evidence="24">The sequence shown here is derived from an EMBL/GenBank/DDBJ whole genome shotgun (WGS) entry which is preliminary data.</text>
</comment>
<evidence type="ECO:0000256" key="3">
    <source>
        <dbReference type="ARBA" id="ARBA00008536"/>
    </source>
</evidence>
<evidence type="ECO:0000256" key="1">
    <source>
        <dbReference type="ARBA" id="ARBA00004236"/>
    </source>
</evidence>
<dbReference type="GO" id="GO:0042742">
    <property type="term" value="P:defense response to bacterium"/>
    <property type="evidence" value="ECO:0007669"/>
    <property type="project" value="UniProtKB-ARBA"/>
</dbReference>
<keyword evidence="18" id="KW-0325">Glycoprotein</keyword>
<evidence type="ECO:0000256" key="13">
    <source>
        <dbReference type="ARBA" id="ARBA00022777"/>
    </source>
</evidence>
<dbReference type="SMART" id="SM00220">
    <property type="entry name" value="S_TKc"/>
    <property type="match status" value="1"/>
</dbReference>
<evidence type="ECO:0000313" key="25">
    <source>
        <dbReference type="Proteomes" id="UP000811609"/>
    </source>
</evidence>
<dbReference type="Pfam" id="PF00139">
    <property type="entry name" value="Lectin_legB"/>
    <property type="match status" value="1"/>
</dbReference>
<dbReference type="FunFam" id="3.30.200.20:FF:000621">
    <property type="entry name" value="Putative L-type lectin-domain containing receptor kinase VII.2"/>
    <property type="match status" value="1"/>
</dbReference>
<dbReference type="GO" id="GO:0005524">
    <property type="term" value="F:ATP binding"/>
    <property type="evidence" value="ECO:0007669"/>
    <property type="project" value="UniProtKB-KW"/>
</dbReference>
<evidence type="ECO:0000256" key="6">
    <source>
        <dbReference type="ARBA" id="ARBA00022475"/>
    </source>
</evidence>
<keyword evidence="6" id="KW-1003">Cell membrane</keyword>
<evidence type="ECO:0000256" key="21">
    <source>
        <dbReference type="SAM" id="Phobius"/>
    </source>
</evidence>
<feature type="signal peptide" evidence="22">
    <location>
        <begin position="1"/>
        <end position="23"/>
    </location>
</feature>
<keyword evidence="13" id="KW-0418">Kinase</keyword>
<evidence type="ECO:0000313" key="24">
    <source>
        <dbReference type="EMBL" id="KAG6657970.1"/>
    </source>
</evidence>
<dbReference type="GO" id="GO:0004674">
    <property type="term" value="F:protein serine/threonine kinase activity"/>
    <property type="evidence" value="ECO:0007669"/>
    <property type="project" value="UniProtKB-KW"/>
</dbReference>
<dbReference type="EC" id="2.7.11.1" evidence="5"/>
<accession>A0A8T1QSL8</accession>
<evidence type="ECO:0000256" key="18">
    <source>
        <dbReference type="ARBA" id="ARBA00023180"/>
    </source>
</evidence>
<evidence type="ECO:0000256" key="9">
    <source>
        <dbReference type="ARBA" id="ARBA00022692"/>
    </source>
</evidence>
<keyword evidence="11" id="KW-0430">Lectin</keyword>
<dbReference type="EMBL" id="CM031812">
    <property type="protein sequence ID" value="KAG6657970.1"/>
    <property type="molecule type" value="Genomic_DNA"/>
</dbReference>
<feature type="domain" description="Protein kinase" evidence="23">
    <location>
        <begin position="350"/>
        <end position="629"/>
    </location>
</feature>
<keyword evidence="8" id="KW-0808">Transferase</keyword>
<evidence type="ECO:0000259" key="23">
    <source>
        <dbReference type="PROSITE" id="PS50011"/>
    </source>
</evidence>
<evidence type="ECO:0000256" key="4">
    <source>
        <dbReference type="ARBA" id="ARBA00010217"/>
    </source>
</evidence>
<dbReference type="FunFam" id="1.10.510.10:FF:000108">
    <property type="entry name" value="L-type lectin-domain containing receptor kinase S.4"/>
    <property type="match status" value="1"/>
</dbReference>
<dbReference type="InterPro" id="IPR008271">
    <property type="entry name" value="Ser/Thr_kinase_AS"/>
</dbReference>
<evidence type="ECO:0000256" key="10">
    <source>
        <dbReference type="ARBA" id="ARBA00022729"/>
    </source>
</evidence>